<dbReference type="Pfam" id="PF10017">
    <property type="entry name" value="Methyltransf_33"/>
    <property type="match status" value="1"/>
</dbReference>
<feature type="coiled-coil region" evidence="1">
    <location>
        <begin position="242"/>
        <end position="283"/>
    </location>
</feature>
<organism evidence="3 4">
    <name type="scientific">Tegillarca granosa</name>
    <name type="common">Malaysian cockle</name>
    <name type="synonym">Anadara granosa</name>
    <dbReference type="NCBI Taxonomy" id="220873"/>
    <lineage>
        <taxon>Eukaryota</taxon>
        <taxon>Metazoa</taxon>
        <taxon>Spiralia</taxon>
        <taxon>Lophotrochozoa</taxon>
        <taxon>Mollusca</taxon>
        <taxon>Bivalvia</taxon>
        <taxon>Autobranchia</taxon>
        <taxon>Pteriomorphia</taxon>
        <taxon>Arcoida</taxon>
        <taxon>Arcoidea</taxon>
        <taxon>Arcidae</taxon>
        <taxon>Tegillarca</taxon>
    </lineage>
</organism>
<keyword evidence="4" id="KW-1185">Reference proteome</keyword>
<evidence type="ECO:0000313" key="3">
    <source>
        <dbReference type="EMBL" id="KAJ8305535.1"/>
    </source>
</evidence>
<name>A0ABQ9EQ48_TEGGR</name>
<proteinExistence type="predicted"/>
<evidence type="ECO:0000313" key="4">
    <source>
        <dbReference type="Proteomes" id="UP001217089"/>
    </source>
</evidence>
<dbReference type="InterPro" id="IPR019257">
    <property type="entry name" value="MeTrfase_dom"/>
</dbReference>
<feature type="domain" description="Histidine-specific methyltransferase SAM-dependent" evidence="2">
    <location>
        <begin position="96"/>
        <end position="181"/>
    </location>
</feature>
<dbReference type="EMBL" id="JARBDR010000813">
    <property type="protein sequence ID" value="KAJ8305535.1"/>
    <property type="molecule type" value="Genomic_DNA"/>
</dbReference>
<dbReference type="Proteomes" id="UP001217089">
    <property type="component" value="Unassembled WGS sequence"/>
</dbReference>
<reference evidence="3 4" key="1">
    <citation type="submission" date="2022-12" db="EMBL/GenBank/DDBJ databases">
        <title>Chromosome-level genome of Tegillarca granosa.</title>
        <authorList>
            <person name="Kim J."/>
        </authorList>
    </citation>
    <scope>NUCLEOTIDE SEQUENCE [LARGE SCALE GENOMIC DNA]</scope>
    <source>
        <strain evidence="3">Teg-2019</strain>
        <tissue evidence="3">Adductor muscle</tissue>
    </source>
</reference>
<evidence type="ECO:0000259" key="2">
    <source>
        <dbReference type="Pfam" id="PF10017"/>
    </source>
</evidence>
<keyword evidence="1" id="KW-0175">Coiled coil</keyword>
<evidence type="ECO:0000256" key="1">
    <source>
        <dbReference type="SAM" id="Coils"/>
    </source>
</evidence>
<sequence>MYGVKPSRCRNIIGFIIRNIPAKDVVESMKTPCVLYDLGSVNKEKTRYFIDTILEKHKSLTYLPNFSTSTQLQELYGDILNVKPLNGDYLNGIITKQMFLTLDVTQNKEEIENAYLPDLTGASLNLNLNAIWRLNREFNSNIDTDRFQLYIRYIENKDEDATSVVELVAKSTMKQRFHIRKRLFKYSTCNTNQLRDKSLRLERYENIETLISGINAELLESDGFDVRIIDVENETSLHSEKNDAFRSENVSLKREIQNLKSVVIRLDRMVASQEEEINDLKSRSMRDNQLIHNFRESDNETF</sequence>
<gene>
    <name evidence="3" type="ORF">KUTeg_016080</name>
</gene>
<accession>A0ABQ9EQ48</accession>
<protein>
    <recommendedName>
        <fullName evidence="2">Histidine-specific methyltransferase SAM-dependent domain-containing protein</fullName>
    </recommendedName>
</protein>
<comment type="caution">
    <text evidence="3">The sequence shown here is derived from an EMBL/GenBank/DDBJ whole genome shotgun (WGS) entry which is preliminary data.</text>
</comment>